<evidence type="ECO:0000256" key="4">
    <source>
        <dbReference type="ARBA" id="ARBA00022723"/>
    </source>
</evidence>
<evidence type="ECO:0000256" key="9">
    <source>
        <dbReference type="SAM" id="Phobius"/>
    </source>
</evidence>
<dbReference type="EMBL" id="KV460257">
    <property type="protein sequence ID" value="OBT93154.2"/>
    <property type="molecule type" value="Genomic_DNA"/>
</dbReference>
<evidence type="ECO:0000256" key="8">
    <source>
        <dbReference type="PIRSR" id="PIRSR602401-1"/>
    </source>
</evidence>
<comment type="cofactor">
    <cofactor evidence="1 8">
        <name>heme</name>
        <dbReference type="ChEBI" id="CHEBI:30413"/>
    </cofactor>
</comment>
<keyword evidence="4 8" id="KW-0479">Metal-binding</keyword>
<sequence length="533" mass="60644">MSTILYSWMKTVLALGTATCFWFLFKLLRERRRFAGLPGPPHHWLYGHLPIIKKIKEKLPSDAHINLLHATLAREYNLGPIYYLDLWPSFDPMVIVLDPALAAQATQLKNLPKHPMYRLMEYTVGTQSIITTTGQQWRFWRKVFDPGFSSTHLATLTPMVVERVQVFIKKLEAHVETGDVFPLLPLTKSLTIDVIGRVTMASDFNTQQQSNEIVDAFLLMPKYIPPMGFDPIRLLSPTRIWNARHYQRKLDRLIGEVVDQRFRERRAGKVGPSEKSLVHLALDTYEQMGDTGDANLVTDPVFKRNAIHNIRGFFFAGHATTAASLCYLYYVLYRNPDVMLRLRQEHDEYLGVNPDDASARIQAEPTLLKRMPYTTAVIKESLRLFVGAGTMRNGVKGFSLVDPSTNTAYPTYRDGPFPILVRAFPIHRNPANFADPDLFDPERFLGARVTTMTKDAYRPFEKGSRDCPGQELSMMEMRVTLALTIRIFNIEAVYPKDSPEVMGDPAYNVMYSSAGPAASLPVRIKLAKREEEG</sequence>
<protein>
    <recommendedName>
        <fullName evidence="12">Cytochrome P450</fullName>
    </recommendedName>
</protein>
<evidence type="ECO:0000313" key="11">
    <source>
        <dbReference type="Proteomes" id="UP000091956"/>
    </source>
</evidence>
<dbReference type="Gene3D" id="1.10.630.10">
    <property type="entry name" value="Cytochrome P450"/>
    <property type="match status" value="1"/>
</dbReference>
<dbReference type="GO" id="GO:0004497">
    <property type="term" value="F:monooxygenase activity"/>
    <property type="evidence" value="ECO:0007669"/>
    <property type="project" value="UniProtKB-KW"/>
</dbReference>
<dbReference type="PANTHER" id="PTHR24305:SF107">
    <property type="entry name" value="P450, PUTATIVE (EUROFUNG)-RELATED"/>
    <property type="match status" value="1"/>
</dbReference>
<dbReference type="InterPro" id="IPR050121">
    <property type="entry name" value="Cytochrome_P450_monoxygenase"/>
</dbReference>
<dbReference type="SUPFAM" id="SSF48264">
    <property type="entry name" value="Cytochrome P450"/>
    <property type="match status" value="1"/>
</dbReference>
<dbReference type="GeneID" id="28842625"/>
<keyword evidence="11" id="KW-1185">Reference proteome</keyword>
<dbReference type="RefSeq" id="XP_059319386.1">
    <property type="nucleotide sequence ID" value="XM_059464043.1"/>
</dbReference>
<evidence type="ECO:0000256" key="2">
    <source>
        <dbReference type="ARBA" id="ARBA00005179"/>
    </source>
</evidence>
<comment type="pathway">
    <text evidence="2">Secondary metabolite biosynthesis.</text>
</comment>
<dbReference type="InterPro" id="IPR001128">
    <property type="entry name" value="Cyt_P450"/>
</dbReference>
<evidence type="ECO:0000256" key="5">
    <source>
        <dbReference type="ARBA" id="ARBA00023002"/>
    </source>
</evidence>
<dbReference type="PRINTS" id="PR00463">
    <property type="entry name" value="EP450I"/>
</dbReference>
<gene>
    <name evidence="10" type="ORF">VE01_09239</name>
</gene>
<evidence type="ECO:0000313" key="10">
    <source>
        <dbReference type="EMBL" id="OBT93154.2"/>
    </source>
</evidence>
<keyword evidence="6 8" id="KW-0408">Iron</keyword>
<dbReference type="GO" id="GO:0016705">
    <property type="term" value="F:oxidoreductase activity, acting on paired donors, with incorporation or reduction of molecular oxygen"/>
    <property type="evidence" value="ECO:0007669"/>
    <property type="project" value="InterPro"/>
</dbReference>
<keyword evidence="9" id="KW-0812">Transmembrane</keyword>
<feature type="transmembrane region" description="Helical" evidence="9">
    <location>
        <begin position="6"/>
        <end position="25"/>
    </location>
</feature>
<dbReference type="Proteomes" id="UP000091956">
    <property type="component" value="Unassembled WGS sequence"/>
</dbReference>
<feature type="transmembrane region" description="Helical" evidence="9">
    <location>
        <begin position="313"/>
        <end position="333"/>
    </location>
</feature>
<feature type="binding site" description="axial binding residue" evidence="8">
    <location>
        <position position="467"/>
    </location>
    <ligand>
        <name>heme</name>
        <dbReference type="ChEBI" id="CHEBI:30413"/>
    </ligand>
    <ligandPart>
        <name>Fe</name>
        <dbReference type="ChEBI" id="CHEBI:18248"/>
    </ligandPart>
</feature>
<dbReference type="Pfam" id="PF00067">
    <property type="entry name" value="p450"/>
    <property type="match status" value="1"/>
</dbReference>
<dbReference type="PANTHER" id="PTHR24305">
    <property type="entry name" value="CYTOCHROME P450"/>
    <property type="match status" value="1"/>
</dbReference>
<dbReference type="GO" id="GO:0020037">
    <property type="term" value="F:heme binding"/>
    <property type="evidence" value="ECO:0007669"/>
    <property type="project" value="InterPro"/>
</dbReference>
<keyword evidence="9" id="KW-1133">Transmembrane helix</keyword>
<accession>A0A1B8GBE6</accession>
<reference evidence="10 11" key="1">
    <citation type="submission" date="2016-03" db="EMBL/GenBank/DDBJ databases">
        <title>Comparative genomics of Pseudogymnoascus destructans, the fungus causing white-nose syndrome of bats.</title>
        <authorList>
            <person name="Palmer J.M."/>
            <person name="Drees K.P."/>
            <person name="Foster J.T."/>
            <person name="Lindner D.L."/>
        </authorList>
    </citation>
    <scope>NUCLEOTIDE SEQUENCE [LARGE SCALE GENOMIC DNA]</scope>
    <source>
        <strain evidence="10 11">UAMH 10579</strain>
    </source>
</reference>
<proteinExistence type="predicted"/>
<organism evidence="10 11">
    <name type="scientific">Pseudogymnoascus verrucosus</name>
    <dbReference type="NCBI Taxonomy" id="342668"/>
    <lineage>
        <taxon>Eukaryota</taxon>
        <taxon>Fungi</taxon>
        <taxon>Dikarya</taxon>
        <taxon>Ascomycota</taxon>
        <taxon>Pezizomycotina</taxon>
        <taxon>Leotiomycetes</taxon>
        <taxon>Thelebolales</taxon>
        <taxon>Thelebolaceae</taxon>
        <taxon>Pseudogymnoascus</taxon>
    </lineage>
</organism>
<name>A0A1B8GBE6_9PEZI</name>
<keyword evidence="7" id="KW-0503">Monooxygenase</keyword>
<dbReference type="AlphaFoldDB" id="A0A1B8GBE6"/>
<dbReference type="PRINTS" id="PR00385">
    <property type="entry name" value="P450"/>
</dbReference>
<evidence type="ECO:0008006" key="12">
    <source>
        <dbReference type="Google" id="ProtNLM"/>
    </source>
</evidence>
<keyword evidence="9" id="KW-0472">Membrane</keyword>
<keyword evidence="3 8" id="KW-0349">Heme</keyword>
<dbReference type="GO" id="GO:0005506">
    <property type="term" value="F:iron ion binding"/>
    <property type="evidence" value="ECO:0007669"/>
    <property type="project" value="InterPro"/>
</dbReference>
<evidence type="ECO:0000256" key="1">
    <source>
        <dbReference type="ARBA" id="ARBA00001971"/>
    </source>
</evidence>
<dbReference type="InterPro" id="IPR002401">
    <property type="entry name" value="Cyt_P450_E_grp-I"/>
</dbReference>
<dbReference type="STRING" id="342668.A0A1B8GBE6"/>
<reference evidence="11" key="2">
    <citation type="journal article" date="2018" name="Nat. Commun.">
        <title>Extreme sensitivity to ultraviolet light in the fungal pathogen causing white-nose syndrome of bats.</title>
        <authorList>
            <person name="Palmer J.M."/>
            <person name="Drees K.P."/>
            <person name="Foster J.T."/>
            <person name="Lindner D.L."/>
        </authorList>
    </citation>
    <scope>NUCLEOTIDE SEQUENCE [LARGE SCALE GENOMIC DNA]</scope>
    <source>
        <strain evidence="11">UAMH 10579</strain>
    </source>
</reference>
<keyword evidence="5" id="KW-0560">Oxidoreductase</keyword>
<evidence type="ECO:0000256" key="7">
    <source>
        <dbReference type="ARBA" id="ARBA00023033"/>
    </source>
</evidence>
<dbReference type="InterPro" id="IPR036396">
    <property type="entry name" value="Cyt_P450_sf"/>
</dbReference>
<evidence type="ECO:0000256" key="6">
    <source>
        <dbReference type="ARBA" id="ARBA00023004"/>
    </source>
</evidence>
<evidence type="ECO:0000256" key="3">
    <source>
        <dbReference type="ARBA" id="ARBA00022617"/>
    </source>
</evidence>